<dbReference type="EMBL" id="JBFDAA010000011">
    <property type="protein sequence ID" value="KAL1124305.1"/>
    <property type="molecule type" value="Genomic_DNA"/>
</dbReference>
<evidence type="ECO:0000256" key="1">
    <source>
        <dbReference type="SAM" id="MobiDB-lite"/>
    </source>
</evidence>
<comment type="caution">
    <text evidence="2">The sequence shown here is derived from an EMBL/GenBank/DDBJ whole genome shotgun (WGS) entry which is preliminary data.</text>
</comment>
<keyword evidence="3" id="KW-1185">Reference proteome</keyword>
<dbReference type="Gene3D" id="3.30.420.10">
    <property type="entry name" value="Ribonuclease H-like superfamily/Ribonuclease H"/>
    <property type="match status" value="1"/>
</dbReference>
<evidence type="ECO:0000313" key="2">
    <source>
        <dbReference type="EMBL" id="KAL1124305.1"/>
    </source>
</evidence>
<accession>A0ABD0YAD6</accession>
<name>A0ABD0YAD6_9HEMI</name>
<feature type="region of interest" description="Disordered" evidence="1">
    <location>
        <begin position="775"/>
        <end position="796"/>
    </location>
</feature>
<gene>
    <name evidence="2" type="ORF">AAG570_002073</name>
</gene>
<feature type="region of interest" description="Disordered" evidence="1">
    <location>
        <begin position="635"/>
        <end position="660"/>
    </location>
</feature>
<protein>
    <submittedName>
        <fullName evidence="2">Uncharacterized protein</fullName>
    </submittedName>
</protein>
<evidence type="ECO:0000313" key="3">
    <source>
        <dbReference type="Proteomes" id="UP001558652"/>
    </source>
</evidence>
<reference evidence="2 3" key="1">
    <citation type="submission" date="2024-07" db="EMBL/GenBank/DDBJ databases">
        <title>Chromosome-level genome assembly of the water stick insect Ranatra chinensis (Heteroptera: Nepidae).</title>
        <authorList>
            <person name="Liu X."/>
        </authorList>
    </citation>
    <scope>NUCLEOTIDE SEQUENCE [LARGE SCALE GENOMIC DNA]</scope>
    <source>
        <strain evidence="2">Cailab_2021Rc</strain>
        <tissue evidence="2">Muscle</tissue>
    </source>
</reference>
<feature type="compositionally biased region" description="Pro residues" evidence="1">
    <location>
        <begin position="775"/>
        <end position="791"/>
    </location>
</feature>
<dbReference type="AlphaFoldDB" id="A0ABD0YAD6"/>
<dbReference type="InterPro" id="IPR036397">
    <property type="entry name" value="RNaseH_sf"/>
</dbReference>
<proteinExistence type="predicted"/>
<organism evidence="2 3">
    <name type="scientific">Ranatra chinensis</name>
    <dbReference type="NCBI Taxonomy" id="642074"/>
    <lineage>
        <taxon>Eukaryota</taxon>
        <taxon>Metazoa</taxon>
        <taxon>Ecdysozoa</taxon>
        <taxon>Arthropoda</taxon>
        <taxon>Hexapoda</taxon>
        <taxon>Insecta</taxon>
        <taxon>Pterygota</taxon>
        <taxon>Neoptera</taxon>
        <taxon>Paraneoptera</taxon>
        <taxon>Hemiptera</taxon>
        <taxon>Heteroptera</taxon>
        <taxon>Panheteroptera</taxon>
        <taxon>Nepomorpha</taxon>
        <taxon>Nepidae</taxon>
        <taxon>Ranatrinae</taxon>
        <taxon>Ranatra</taxon>
    </lineage>
</organism>
<sequence length="921" mass="101869">MYTEWYFVYWRVDEMPGAELVYRVAVSQAVAGVPTVKQCGPPLSRPPCPFRNGGCQDGPEGIQIRIEGRDGMLMSSANVAICCQVGWDVGAIPGSRVTLPGYLGGIPPKVFLLGGRVLPVGSSGGSCDVSGSCQPRSSRGCHRRQFALVVICQDPLPPDLGRVAVAAPTAPPPPPPFPPLPEVQGPLQVEGASRKWWKEFWRIVWIQYVLDSAVLSPLEEVVLFGELTFDERVWGRTLSLVVSDLGRWRKAVRITGGSAVHNTGQIDFTNFVHLEYLTRTGYGLSIATEGEERTSLVQGTREHLIGRGTSIFSWDSRERDPTGPGAGWMKWPAGWLVRVAGGPSTVGAEGRVAPAPPLRVGRSVAVLIYFNAVRVRFNEPVGINELRARDDIPRIAHKCNVRYYYPWVFIYLPKTRRLLWEPTPRTLTEVHLPISSHMNVLYVLPLFLVLCAGHLLGFGMCRNTRVWGGSYRFLTTRREPADEVHRQLVKTYGLEDPLVSFGKDIVSHRLYFPDLAPSDFHLFTKLKEFLGEKRFPNDEEVKRTVEKWLSEVEWSISWVPSRVTTDSNRFRLTAIAGVTVVTTIDNGISVAVCKSRSSSALVLGLVGDIPVVEPSRPRSRYPSVRCASLPRWHLLQAPPPTSRSPPYRNEPTSSLIGHPPAGVVNPRRTGVCREGVGFVWGKWRFRVEWVYSNVIVEGRVVVSPRSLPGGLREQTKKKRGGDDKIGIEITLDGTEDSDRVKSGRGVVWCRRWGRLLCVAEECRKEVSAALNEAWPPPARHPTPLSPPPSLPVPTSASCTPTPVLLEYHDDADDELGGGAPLLLGFSARGTPEDAALGSQRLLGPAHRIQLLREELRKLAISLSVRLSHTTNIFATLKEPVRLHSEVASLNIRSPDDGVLSAKIYERVKKSQLLVLEGLQDI</sequence>
<dbReference type="Proteomes" id="UP001558652">
    <property type="component" value="Unassembled WGS sequence"/>
</dbReference>